<dbReference type="AlphaFoldDB" id="A0A8J5RBI8"/>
<dbReference type="Proteomes" id="UP000729402">
    <property type="component" value="Unassembled WGS sequence"/>
</dbReference>
<organism evidence="1 2">
    <name type="scientific">Zizania palustris</name>
    <name type="common">Northern wild rice</name>
    <dbReference type="NCBI Taxonomy" id="103762"/>
    <lineage>
        <taxon>Eukaryota</taxon>
        <taxon>Viridiplantae</taxon>
        <taxon>Streptophyta</taxon>
        <taxon>Embryophyta</taxon>
        <taxon>Tracheophyta</taxon>
        <taxon>Spermatophyta</taxon>
        <taxon>Magnoliopsida</taxon>
        <taxon>Liliopsida</taxon>
        <taxon>Poales</taxon>
        <taxon>Poaceae</taxon>
        <taxon>BOP clade</taxon>
        <taxon>Oryzoideae</taxon>
        <taxon>Oryzeae</taxon>
        <taxon>Zizaniinae</taxon>
        <taxon>Zizania</taxon>
    </lineage>
</organism>
<name>A0A8J5RBI8_ZIZPA</name>
<evidence type="ECO:0000313" key="2">
    <source>
        <dbReference type="Proteomes" id="UP000729402"/>
    </source>
</evidence>
<proteinExistence type="predicted"/>
<sequence>MSGCSTVGVGVNGFDWRRRSSDQHNVQGDLFCKDRPEVAELMLLEGPDLDDVILLEAATYDEFDVAIPLDDRTVAALSPRKL</sequence>
<protein>
    <submittedName>
        <fullName evidence="1">Uncharacterized protein</fullName>
    </submittedName>
</protein>
<evidence type="ECO:0000313" key="1">
    <source>
        <dbReference type="EMBL" id="KAG8055880.1"/>
    </source>
</evidence>
<comment type="caution">
    <text evidence="1">The sequence shown here is derived from an EMBL/GenBank/DDBJ whole genome shotgun (WGS) entry which is preliminary data.</text>
</comment>
<reference evidence="1" key="1">
    <citation type="journal article" date="2021" name="bioRxiv">
        <title>Whole Genome Assembly and Annotation of Northern Wild Rice, Zizania palustris L., Supports a Whole Genome Duplication in the Zizania Genus.</title>
        <authorList>
            <person name="Haas M."/>
            <person name="Kono T."/>
            <person name="Macchietto M."/>
            <person name="Millas R."/>
            <person name="McGilp L."/>
            <person name="Shao M."/>
            <person name="Duquette J."/>
            <person name="Hirsch C.N."/>
            <person name="Kimball J."/>
        </authorList>
    </citation>
    <scope>NUCLEOTIDE SEQUENCE</scope>
    <source>
        <tissue evidence="1">Fresh leaf tissue</tissue>
    </source>
</reference>
<accession>A0A8J5RBI8</accession>
<gene>
    <name evidence="1" type="ORF">GUJ93_ZPchr0001g32709</name>
</gene>
<keyword evidence="2" id="KW-1185">Reference proteome</keyword>
<reference evidence="1" key="2">
    <citation type="submission" date="2021-02" db="EMBL/GenBank/DDBJ databases">
        <authorList>
            <person name="Kimball J.A."/>
            <person name="Haas M.W."/>
            <person name="Macchietto M."/>
            <person name="Kono T."/>
            <person name="Duquette J."/>
            <person name="Shao M."/>
        </authorList>
    </citation>
    <scope>NUCLEOTIDE SEQUENCE</scope>
    <source>
        <tissue evidence="1">Fresh leaf tissue</tissue>
    </source>
</reference>
<dbReference type="EMBL" id="JAAALK010000288">
    <property type="protein sequence ID" value="KAG8055880.1"/>
    <property type="molecule type" value="Genomic_DNA"/>
</dbReference>